<evidence type="ECO:0000313" key="2">
    <source>
        <dbReference type="EMBL" id="MDN4160095.1"/>
    </source>
</evidence>
<reference evidence="2" key="1">
    <citation type="submission" date="2023-06" db="EMBL/GenBank/DDBJ databases">
        <title>Draft genome sequence of Nocardioides sp. SOB72.</title>
        <authorList>
            <person name="Zhang G."/>
        </authorList>
    </citation>
    <scope>NUCLEOTIDE SEQUENCE</scope>
    <source>
        <strain evidence="2">SOB72</strain>
    </source>
</reference>
<dbReference type="Proteomes" id="UP001168537">
    <property type="component" value="Unassembled WGS sequence"/>
</dbReference>
<keyword evidence="3" id="KW-1185">Reference proteome</keyword>
<evidence type="ECO:0000256" key="1">
    <source>
        <dbReference type="SAM" id="SignalP"/>
    </source>
</evidence>
<name>A0ABT8EPN1_9ACTN</name>
<gene>
    <name evidence="2" type="ORF">QWY29_01915</name>
</gene>
<organism evidence="2 3">
    <name type="scientific">Nocardioides abyssi</name>
    <dbReference type="NCBI Taxonomy" id="3058370"/>
    <lineage>
        <taxon>Bacteria</taxon>
        <taxon>Bacillati</taxon>
        <taxon>Actinomycetota</taxon>
        <taxon>Actinomycetes</taxon>
        <taxon>Propionibacteriales</taxon>
        <taxon>Nocardioidaceae</taxon>
        <taxon>Nocardioides</taxon>
    </lineage>
</organism>
<proteinExistence type="predicted"/>
<dbReference type="RefSeq" id="WP_300958964.1">
    <property type="nucleotide sequence ID" value="NZ_JAUHJR010000001.1"/>
</dbReference>
<evidence type="ECO:0008006" key="4">
    <source>
        <dbReference type="Google" id="ProtNLM"/>
    </source>
</evidence>
<protein>
    <recommendedName>
        <fullName evidence="4">Lipoprotein</fullName>
    </recommendedName>
</protein>
<accession>A0ABT8EPN1</accession>
<sequence length="229" mass="23384">MTRTRPILGLVAAAVLASGLTGCGVAGTGFSPGLAAEVGDTSITTDRVDAVAASYCDALRPQLEGQVVPQRYLTSGVAGQLALAAAAEQLAAEVGVEAGPDYARQVAQLRRAVAGLPEDQQEAVLAVESAGSRVSDLVVGVGRELAEQEGLADATDEQVAELGNQALAAWLDDNDVEVNPRYGVELRDGQPVDVDRSTSVAVGEVATAALADAPDQEYAATLPESQRCG</sequence>
<dbReference type="PROSITE" id="PS51257">
    <property type="entry name" value="PROKAR_LIPOPROTEIN"/>
    <property type="match status" value="1"/>
</dbReference>
<keyword evidence="1" id="KW-0732">Signal</keyword>
<feature type="signal peptide" evidence="1">
    <location>
        <begin position="1"/>
        <end position="26"/>
    </location>
</feature>
<comment type="caution">
    <text evidence="2">The sequence shown here is derived from an EMBL/GenBank/DDBJ whole genome shotgun (WGS) entry which is preliminary data.</text>
</comment>
<dbReference type="EMBL" id="JAUHJR010000001">
    <property type="protein sequence ID" value="MDN4160095.1"/>
    <property type="molecule type" value="Genomic_DNA"/>
</dbReference>
<evidence type="ECO:0000313" key="3">
    <source>
        <dbReference type="Proteomes" id="UP001168537"/>
    </source>
</evidence>
<feature type="chain" id="PRO_5045055013" description="Lipoprotein" evidence="1">
    <location>
        <begin position="27"/>
        <end position="229"/>
    </location>
</feature>